<proteinExistence type="inferred from homology"/>
<comment type="caution">
    <text evidence="3">The sequence shown here is derived from an EMBL/GenBank/DDBJ whole genome shotgun (WGS) entry which is preliminary data.</text>
</comment>
<dbReference type="PATRIC" id="fig|888064.11.peg.1960"/>
<dbReference type="Proteomes" id="UP000010296">
    <property type="component" value="Unassembled WGS sequence"/>
</dbReference>
<dbReference type="eggNOG" id="COG1671">
    <property type="taxonomic scope" value="Bacteria"/>
</dbReference>
<reference evidence="3 4" key="1">
    <citation type="submission" date="2010-12" db="EMBL/GenBank/DDBJ databases">
        <authorList>
            <person name="Muzny D."/>
            <person name="Qin X."/>
            <person name="Deng J."/>
            <person name="Jiang H."/>
            <person name="Liu Y."/>
            <person name="Qu J."/>
            <person name="Song X.-Z."/>
            <person name="Zhang L."/>
            <person name="Thornton R."/>
            <person name="Coyle M."/>
            <person name="Francisco L."/>
            <person name="Jackson L."/>
            <person name="Javaid M."/>
            <person name="Korchina V."/>
            <person name="Kovar C."/>
            <person name="Mata R."/>
            <person name="Mathew T."/>
            <person name="Ngo R."/>
            <person name="Nguyen L."/>
            <person name="Nguyen N."/>
            <person name="Okwuonu G."/>
            <person name="Ongeri F."/>
            <person name="Pham C."/>
            <person name="Simmons D."/>
            <person name="Wilczek-Boney K."/>
            <person name="Hale W."/>
            <person name="Jakkamsetti A."/>
            <person name="Pham P."/>
            <person name="Ruth R."/>
            <person name="San Lucas F."/>
            <person name="Warren J."/>
            <person name="Zhang J."/>
            <person name="Zhao Z."/>
            <person name="Zhou C."/>
            <person name="Zhu D."/>
            <person name="Lee S."/>
            <person name="Bess C."/>
            <person name="Blankenburg K."/>
            <person name="Forbes L."/>
            <person name="Fu Q."/>
            <person name="Gubbala S."/>
            <person name="Hirani K."/>
            <person name="Jayaseelan J.C."/>
            <person name="Lara F."/>
            <person name="Munidasa M."/>
            <person name="Palculict T."/>
            <person name="Patil S."/>
            <person name="Pu L.-L."/>
            <person name="Saada N."/>
            <person name="Tang L."/>
            <person name="Weissenberger G."/>
            <person name="Zhu Y."/>
            <person name="Hemphill L."/>
            <person name="Shang Y."/>
            <person name="Youmans B."/>
            <person name="Ayvaz T."/>
            <person name="Ross M."/>
            <person name="Santibanez J."/>
            <person name="Aqrawi P."/>
            <person name="Gross S."/>
            <person name="Joshi V."/>
            <person name="Fowler G."/>
            <person name="Nazareth L."/>
            <person name="Reid J."/>
            <person name="Worley K."/>
            <person name="Petrosino J."/>
            <person name="Highlander S."/>
            <person name="Gibbs R."/>
        </authorList>
    </citation>
    <scope>NUCLEOTIDE SEQUENCE [LARGE SCALE GENOMIC DNA]</scope>
    <source>
        <strain evidence="4">DSM 15952 / CCUG 50447 / LMG 22039 / TP 1.5</strain>
    </source>
</reference>
<gene>
    <name evidence="3" type="ORF">HMPREF9088_2136</name>
</gene>
<accession>E6LIE6</accession>
<dbReference type="STRING" id="888064.HMPREF9088_2136"/>
<dbReference type="PANTHER" id="PTHR35146:SF1">
    <property type="entry name" value="UPF0178 PROTEIN YAII"/>
    <property type="match status" value="1"/>
</dbReference>
<organism evidence="3 4">
    <name type="scientific">Enterococcus italicus (strain DSM 15952 / CCUG 50447 / LMG 22039 / TP 1.5)</name>
    <dbReference type="NCBI Taxonomy" id="888064"/>
    <lineage>
        <taxon>Bacteria</taxon>
        <taxon>Bacillati</taxon>
        <taxon>Bacillota</taxon>
        <taxon>Bacilli</taxon>
        <taxon>Lactobacillales</taxon>
        <taxon>Enterococcaceae</taxon>
        <taxon>Enterococcus</taxon>
    </lineage>
</organism>
<evidence type="ECO:0000313" key="4">
    <source>
        <dbReference type="Proteomes" id="UP000010296"/>
    </source>
</evidence>
<dbReference type="InterPro" id="IPR003791">
    <property type="entry name" value="UPF0178"/>
</dbReference>
<dbReference type="HAMAP" id="MF_00489">
    <property type="entry name" value="UPF0178"/>
    <property type="match status" value="1"/>
</dbReference>
<sequence length="162" mass="18563">MAFFISKKSEGNALRIMIDGDGSPVKNEVIQVAKECQLAVVIVTSIAHYTVKDYPDFVSLIYVEKGADRADYEIVKLVQADDWVITQDYGLASLLLPKGVRVFHHSGKEYLSETIDLLLLQRFEHAQMRKQHRRVKGPSAFTQQNRQIFLRILREELTKSLK</sequence>
<protein>
    <recommendedName>
        <fullName evidence="2">UPF0178 protein HMPREF9088_2136</fullName>
    </recommendedName>
</protein>
<evidence type="ECO:0000313" key="3">
    <source>
        <dbReference type="EMBL" id="EFU73021.1"/>
    </source>
</evidence>
<dbReference type="HOGENOM" id="CLU_106619_0_0_9"/>
<evidence type="ECO:0000256" key="1">
    <source>
        <dbReference type="ARBA" id="ARBA00008522"/>
    </source>
</evidence>
<evidence type="ECO:0000256" key="2">
    <source>
        <dbReference type="HAMAP-Rule" id="MF_00489"/>
    </source>
</evidence>
<keyword evidence="4" id="KW-1185">Reference proteome</keyword>
<dbReference type="PANTHER" id="PTHR35146">
    <property type="entry name" value="UPF0178 PROTEIN YAII"/>
    <property type="match status" value="1"/>
</dbReference>
<name>E6LIE6_ENTI1</name>
<comment type="similarity">
    <text evidence="1 2">Belongs to the UPF0178 family.</text>
</comment>
<dbReference type="AlphaFoldDB" id="E6LIE6"/>
<dbReference type="NCBIfam" id="NF001095">
    <property type="entry name" value="PRK00124.1"/>
    <property type="match status" value="1"/>
</dbReference>
<dbReference type="EMBL" id="AEPV01000086">
    <property type="protein sequence ID" value="EFU73021.1"/>
    <property type="molecule type" value="Genomic_DNA"/>
</dbReference>
<dbReference type="Pfam" id="PF02639">
    <property type="entry name" value="DUF188"/>
    <property type="match status" value="1"/>
</dbReference>